<dbReference type="CDD" id="cd11304">
    <property type="entry name" value="Cadherin_repeat"/>
    <property type="match status" value="2"/>
</dbReference>
<keyword evidence="3" id="KW-0245">EGF-like domain</keyword>
<dbReference type="GO" id="GO:0005911">
    <property type="term" value="C:cell-cell junction"/>
    <property type="evidence" value="ECO:0007669"/>
    <property type="project" value="UniProtKB-ARBA"/>
</dbReference>
<dbReference type="SUPFAM" id="SSF49313">
    <property type="entry name" value="Cadherin-like"/>
    <property type="match status" value="2"/>
</dbReference>
<keyword evidence="10" id="KW-0472">Membrane</keyword>
<dbReference type="PANTHER" id="PTHR24025:SF23">
    <property type="entry name" value="NEURAL-CADHERIN"/>
    <property type="match status" value="1"/>
</dbReference>
<dbReference type="AlphaFoldDB" id="A0A6A4X6B4"/>
<evidence type="ECO:0000256" key="3">
    <source>
        <dbReference type="ARBA" id="ARBA00022536"/>
    </source>
</evidence>
<keyword evidence="7 13" id="KW-0106">Calcium</keyword>
<evidence type="ECO:0000256" key="2">
    <source>
        <dbReference type="ARBA" id="ARBA00022475"/>
    </source>
</evidence>
<accession>A0A6A4X6B4</accession>
<name>A0A6A4X6B4_AMPAM</name>
<dbReference type="GO" id="GO:0007163">
    <property type="term" value="P:establishment or maintenance of cell polarity"/>
    <property type="evidence" value="ECO:0007669"/>
    <property type="project" value="UniProtKB-ARBA"/>
</dbReference>
<dbReference type="GO" id="GO:0005509">
    <property type="term" value="F:calcium ion binding"/>
    <property type="evidence" value="ECO:0007669"/>
    <property type="project" value="UniProtKB-UniRule"/>
</dbReference>
<dbReference type="InterPro" id="IPR015919">
    <property type="entry name" value="Cadherin-like_sf"/>
</dbReference>
<comment type="caution">
    <text evidence="15">The sequence shown here is derived from an EMBL/GenBank/DDBJ whole genome shotgun (WGS) entry which is preliminary data.</text>
</comment>
<dbReference type="InterPro" id="IPR050971">
    <property type="entry name" value="Cadherin-domain_protein"/>
</dbReference>
<comment type="subcellular location">
    <subcellularLocation>
        <location evidence="1">Cell membrane</location>
        <topology evidence="1">Single-pass type I membrane protein</topology>
    </subcellularLocation>
</comment>
<dbReference type="GO" id="GO:0007156">
    <property type="term" value="P:homophilic cell adhesion via plasma membrane adhesion molecules"/>
    <property type="evidence" value="ECO:0007669"/>
    <property type="project" value="InterPro"/>
</dbReference>
<sequence length="271" mass="31099">MQIKHDLIRFQLHFVTVYVDEDQDNQRIIIRVEDDNDENPYFINRPLPMQAVVKLNAPPNTPIFTLQARDPDTDHNIHYFLVKDRTGGRFQVDERSGVVRTRGSEPFQLDMEYFLYVRAEDQGGRDAMGRFQSTEEERLSIVGGKRQPQFYMPGYEAKIFENHQKDTDVISVKAKSFADREIRYTLKAEGQGAGTFNIGPTSGVVKLAKELDFEDVRQPHMYSLVVTATEDSGGFSTSVEGWTQHTVDRCHTKQQMGRGEKLFTITLSKRA</sequence>
<evidence type="ECO:0000313" key="15">
    <source>
        <dbReference type="EMBL" id="KAF0309842.1"/>
    </source>
</evidence>
<evidence type="ECO:0000256" key="7">
    <source>
        <dbReference type="ARBA" id="ARBA00022837"/>
    </source>
</evidence>
<evidence type="ECO:0000256" key="10">
    <source>
        <dbReference type="ARBA" id="ARBA00023136"/>
    </source>
</evidence>
<feature type="domain" description="Cadherin" evidence="14">
    <location>
        <begin position="151"/>
        <end position="263"/>
    </location>
</feature>
<keyword evidence="12" id="KW-0325">Glycoprotein</keyword>
<evidence type="ECO:0000256" key="12">
    <source>
        <dbReference type="ARBA" id="ARBA00023180"/>
    </source>
</evidence>
<gene>
    <name evidence="15" type="primary">CadN_6</name>
    <name evidence="15" type="ORF">FJT64_019096</name>
</gene>
<dbReference type="PRINTS" id="PR00205">
    <property type="entry name" value="CADHERIN"/>
</dbReference>
<keyword evidence="9" id="KW-1133">Transmembrane helix</keyword>
<evidence type="ECO:0000256" key="5">
    <source>
        <dbReference type="ARBA" id="ARBA00022729"/>
    </source>
</evidence>
<dbReference type="PANTHER" id="PTHR24025">
    <property type="entry name" value="DESMOGLEIN FAMILY MEMBER"/>
    <property type="match status" value="1"/>
</dbReference>
<keyword evidence="11" id="KW-1015">Disulfide bond</keyword>
<dbReference type="Proteomes" id="UP000440578">
    <property type="component" value="Unassembled WGS sequence"/>
</dbReference>
<evidence type="ECO:0000256" key="4">
    <source>
        <dbReference type="ARBA" id="ARBA00022692"/>
    </source>
</evidence>
<dbReference type="Gene3D" id="2.60.40.60">
    <property type="entry name" value="Cadherins"/>
    <property type="match status" value="2"/>
</dbReference>
<evidence type="ECO:0000256" key="9">
    <source>
        <dbReference type="ARBA" id="ARBA00022989"/>
    </source>
</evidence>
<evidence type="ECO:0000256" key="11">
    <source>
        <dbReference type="ARBA" id="ARBA00023157"/>
    </source>
</evidence>
<dbReference type="InterPro" id="IPR002126">
    <property type="entry name" value="Cadherin-like_dom"/>
</dbReference>
<keyword evidence="16" id="KW-1185">Reference proteome</keyword>
<dbReference type="GO" id="GO:0048468">
    <property type="term" value="P:cell development"/>
    <property type="evidence" value="ECO:0007669"/>
    <property type="project" value="UniProtKB-ARBA"/>
</dbReference>
<evidence type="ECO:0000256" key="13">
    <source>
        <dbReference type="PROSITE-ProRule" id="PRU00043"/>
    </source>
</evidence>
<keyword evidence="4" id="KW-0812">Transmembrane</keyword>
<dbReference type="GO" id="GO:0005886">
    <property type="term" value="C:plasma membrane"/>
    <property type="evidence" value="ECO:0007669"/>
    <property type="project" value="UniProtKB-SubCell"/>
</dbReference>
<keyword evidence="5" id="KW-0732">Signal</keyword>
<dbReference type="OrthoDB" id="6252479at2759"/>
<dbReference type="FunFam" id="2.60.40.60:FF:000184">
    <property type="entry name" value="neural-cadherin isoform X12"/>
    <property type="match status" value="1"/>
</dbReference>
<evidence type="ECO:0000259" key="14">
    <source>
        <dbReference type="PROSITE" id="PS50268"/>
    </source>
</evidence>
<dbReference type="EMBL" id="VIIS01000371">
    <property type="protein sequence ID" value="KAF0309842.1"/>
    <property type="molecule type" value="Genomic_DNA"/>
</dbReference>
<keyword evidence="6" id="KW-0677">Repeat</keyword>
<feature type="domain" description="Cadherin" evidence="14">
    <location>
        <begin position="45"/>
        <end position="150"/>
    </location>
</feature>
<keyword evidence="8" id="KW-0130">Cell adhesion</keyword>
<dbReference type="Pfam" id="PF00028">
    <property type="entry name" value="Cadherin"/>
    <property type="match status" value="2"/>
</dbReference>
<dbReference type="GO" id="GO:0060429">
    <property type="term" value="P:epithelium development"/>
    <property type="evidence" value="ECO:0007669"/>
    <property type="project" value="UniProtKB-ARBA"/>
</dbReference>
<dbReference type="PROSITE" id="PS50268">
    <property type="entry name" value="CADHERIN_2"/>
    <property type="match status" value="2"/>
</dbReference>
<evidence type="ECO:0000313" key="16">
    <source>
        <dbReference type="Proteomes" id="UP000440578"/>
    </source>
</evidence>
<dbReference type="GO" id="GO:0044331">
    <property type="term" value="P:cell-cell adhesion mediated by cadherin"/>
    <property type="evidence" value="ECO:0007669"/>
    <property type="project" value="UniProtKB-ARBA"/>
</dbReference>
<keyword evidence="2" id="KW-1003">Cell membrane</keyword>
<dbReference type="FunFam" id="2.60.40.60:FF:000192">
    <property type="entry name" value="neural-cadherin isoform X8"/>
    <property type="match status" value="1"/>
</dbReference>
<dbReference type="GO" id="GO:0000902">
    <property type="term" value="P:cell morphogenesis"/>
    <property type="evidence" value="ECO:0007669"/>
    <property type="project" value="UniProtKB-ARBA"/>
</dbReference>
<proteinExistence type="predicted"/>
<reference evidence="15 16" key="1">
    <citation type="submission" date="2019-07" db="EMBL/GenBank/DDBJ databases">
        <title>Draft genome assembly of a fouling barnacle, Amphibalanus amphitrite (Darwin, 1854): The first reference genome for Thecostraca.</title>
        <authorList>
            <person name="Kim W."/>
        </authorList>
    </citation>
    <scope>NUCLEOTIDE SEQUENCE [LARGE SCALE GENOMIC DNA]</scope>
    <source>
        <strain evidence="15">SNU_AA5</strain>
        <tissue evidence="15">Soma without cirri and trophi</tissue>
    </source>
</reference>
<dbReference type="GO" id="GO:0030425">
    <property type="term" value="C:dendrite"/>
    <property type="evidence" value="ECO:0007669"/>
    <property type="project" value="UniProtKB-ARBA"/>
</dbReference>
<protein>
    <submittedName>
        <fullName evidence="15">Neural-cadherin</fullName>
    </submittedName>
</protein>
<evidence type="ECO:0000256" key="6">
    <source>
        <dbReference type="ARBA" id="ARBA00022737"/>
    </source>
</evidence>
<evidence type="ECO:0000256" key="8">
    <source>
        <dbReference type="ARBA" id="ARBA00022889"/>
    </source>
</evidence>
<organism evidence="15 16">
    <name type="scientific">Amphibalanus amphitrite</name>
    <name type="common">Striped barnacle</name>
    <name type="synonym">Balanus amphitrite</name>
    <dbReference type="NCBI Taxonomy" id="1232801"/>
    <lineage>
        <taxon>Eukaryota</taxon>
        <taxon>Metazoa</taxon>
        <taxon>Ecdysozoa</taxon>
        <taxon>Arthropoda</taxon>
        <taxon>Crustacea</taxon>
        <taxon>Multicrustacea</taxon>
        <taxon>Cirripedia</taxon>
        <taxon>Thoracica</taxon>
        <taxon>Thoracicalcarea</taxon>
        <taxon>Balanomorpha</taxon>
        <taxon>Balanoidea</taxon>
        <taxon>Balanidae</taxon>
        <taxon>Amphibalaninae</taxon>
        <taxon>Amphibalanus</taxon>
    </lineage>
</organism>
<evidence type="ECO:0000256" key="1">
    <source>
        <dbReference type="ARBA" id="ARBA00004251"/>
    </source>
</evidence>